<dbReference type="Pfam" id="PF01321">
    <property type="entry name" value="Creatinase_N"/>
    <property type="match status" value="1"/>
</dbReference>
<dbReference type="AlphaFoldDB" id="A0A4Y9AEN0"/>
<protein>
    <submittedName>
        <fullName evidence="7">Aminopeptidase P family protein</fullName>
    </submittedName>
</protein>
<keyword evidence="3" id="KW-0378">Hydrolase</keyword>
<dbReference type="PANTHER" id="PTHR46112:SF10">
    <property type="entry name" value="DIPEPTIDASE YKVY-RELATED"/>
    <property type="match status" value="1"/>
</dbReference>
<feature type="domain" description="Peptidase M24" evidence="5">
    <location>
        <begin position="146"/>
        <end position="348"/>
    </location>
</feature>
<evidence type="ECO:0000259" key="6">
    <source>
        <dbReference type="Pfam" id="PF01321"/>
    </source>
</evidence>
<evidence type="ECO:0000256" key="4">
    <source>
        <dbReference type="ARBA" id="ARBA00023211"/>
    </source>
</evidence>
<comment type="cofactor">
    <cofactor evidence="1">
        <name>Mn(2+)</name>
        <dbReference type="ChEBI" id="CHEBI:29035"/>
    </cofactor>
</comment>
<accession>A0A4Y9AEN0</accession>
<dbReference type="Gene3D" id="3.40.350.10">
    <property type="entry name" value="Creatinase/prolidase N-terminal domain"/>
    <property type="match status" value="1"/>
</dbReference>
<dbReference type="InterPro" id="IPR036005">
    <property type="entry name" value="Creatinase/aminopeptidase-like"/>
</dbReference>
<dbReference type="RefSeq" id="WP_135108658.1">
    <property type="nucleotide sequence ID" value="NZ_SRHY01000003.1"/>
</dbReference>
<dbReference type="Gene3D" id="3.90.230.10">
    <property type="entry name" value="Creatinase/methionine aminopeptidase superfamily"/>
    <property type="match status" value="1"/>
</dbReference>
<dbReference type="Pfam" id="PF00557">
    <property type="entry name" value="Peptidase_M24"/>
    <property type="match status" value="1"/>
</dbReference>
<dbReference type="SUPFAM" id="SSF53092">
    <property type="entry name" value="Creatinase/prolidase N-terminal domain"/>
    <property type="match status" value="1"/>
</dbReference>
<comment type="caution">
    <text evidence="7">The sequence shown here is derived from an EMBL/GenBank/DDBJ whole genome shotgun (WGS) entry which is preliminary data.</text>
</comment>
<evidence type="ECO:0000313" key="7">
    <source>
        <dbReference type="EMBL" id="TFJ93885.1"/>
    </source>
</evidence>
<dbReference type="InterPro" id="IPR000587">
    <property type="entry name" value="Creatinase_N"/>
</dbReference>
<reference evidence="7 8" key="1">
    <citation type="submission" date="2019-03" db="EMBL/GenBank/DDBJ databases">
        <title>Genome sequence of Lentibacillus salicampi ATCC BAA-719.</title>
        <authorList>
            <person name="Maclea K.S."/>
            <person name="Simoes Junior M."/>
        </authorList>
    </citation>
    <scope>NUCLEOTIDE SEQUENCE [LARGE SCALE GENOMIC DNA]</scope>
    <source>
        <strain evidence="7 8">ATCC BAA-719</strain>
    </source>
</reference>
<dbReference type="FunFam" id="3.90.230.10:FF:000014">
    <property type="entry name" value="Aminopeptidase P family protein"/>
    <property type="match status" value="1"/>
</dbReference>
<dbReference type="InterPro" id="IPR000994">
    <property type="entry name" value="Pept_M24"/>
</dbReference>
<evidence type="ECO:0000259" key="5">
    <source>
        <dbReference type="Pfam" id="PF00557"/>
    </source>
</evidence>
<evidence type="ECO:0000256" key="2">
    <source>
        <dbReference type="ARBA" id="ARBA00008766"/>
    </source>
</evidence>
<proteinExistence type="inferred from homology"/>
<dbReference type="InterPro" id="IPR029149">
    <property type="entry name" value="Creatin/AminoP/Spt16_N"/>
</dbReference>
<organism evidence="7 8">
    <name type="scientific">Lentibacillus salicampi</name>
    <dbReference type="NCBI Taxonomy" id="175306"/>
    <lineage>
        <taxon>Bacteria</taxon>
        <taxon>Bacillati</taxon>
        <taxon>Bacillota</taxon>
        <taxon>Bacilli</taxon>
        <taxon>Bacillales</taxon>
        <taxon>Bacillaceae</taxon>
        <taxon>Lentibacillus</taxon>
    </lineage>
</organism>
<evidence type="ECO:0000256" key="3">
    <source>
        <dbReference type="ARBA" id="ARBA00022801"/>
    </source>
</evidence>
<evidence type="ECO:0000256" key="1">
    <source>
        <dbReference type="ARBA" id="ARBA00001936"/>
    </source>
</evidence>
<dbReference type="CDD" id="cd01092">
    <property type="entry name" value="APP-like"/>
    <property type="match status" value="1"/>
</dbReference>
<dbReference type="Proteomes" id="UP000298484">
    <property type="component" value="Unassembled WGS sequence"/>
</dbReference>
<dbReference type="GO" id="GO:0004177">
    <property type="term" value="F:aminopeptidase activity"/>
    <property type="evidence" value="ECO:0007669"/>
    <property type="project" value="UniProtKB-KW"/>
</dbReference>
<sequence length="365" mass="40973">MTERLNTLYNELKSNNLDSILVTSSANFYYLSNYYTDPHERVIAVYVSKYHDPLLIVPAMEKEDAKNAGWKHEIIAYSDSENPWELFYQFLMRNDSIPESAAVEQNHLTMERFHHIKSVLPDTRFSDAQEILANLRVIKSNEEYQLLKQAAELADFGIETGIRSINEGVPELEIIARIEYELKKQGVQQMSFSTMALSGAKTASPHGTPSMKKVEKGDLVLFDLGVVYEGYCSDMTRTVAYKSITPEQKTIYQTVLEAETKALNASTKGTAVGEIDSAARRPIEQAGYGDYFTHRVGHGLGIETHEYPSMHSQNKLPLQTGMCYTIEPGIYVPGQGGVRIEDMVFMTDNGAEALTTFPKELQIVG</sequence>
<gene>
    <name evidence="7" type="ORF">E4U82_03480</name>
</gene>
<dbReference type="EMBL" id="SRHY01000003">
    <property type="protein sequence ID" value="TFJ93885.1"/>
    <property type="molecule type" value="Genomic_DNA"/>
</dbReference>
<dbReference type="InterPro" id="IPR050659">
    <property type="entry name" value="Peptidase_M24B"/>
</dbReference>
<keyword evidence="7" id="KW-0645">Protease</keyword>
<keyword evidence="8" id="KW-1185">Reference proteome</keyword>
<comment type="similarity">
    <text evidence="2">Belongs to the peptidase M24B family.</text>
</comment>
<keyword evidence="4" id="KW-0464">Manganese</keyword>
<keyword evidence="7" id="KW-0031">Aminopeptidase</keyword>
<dbReference type="SUPFAM" id="SSF55920">
    <property type="entry name" value="Creatinase/aminopeptidase"/>
    <property type="match status" value="1"/>
</dbReference>
<dbReference type="OrthoDB" id="9806388at2"/>
<dbReference type="PANTHER" id="PTHR46112">
    <property type="entry name" value="AMINOPEPTIDASE"/>
    <property type="match status" value="1"/>
</dbReference>
<feature type="domain" description="Creatinase N-terminal" evidence="6">
    <location>
        <begin position="4"/>
        <end position="138"/>
    </location>
</feature>
<name>A0A4Y9AEN0_9BACI</name>
<evidence type="ECO:0000313" key="8">
    <source>
        <dbReference type="Proteomes" id="UP000298484"/>
    </source>
</evidence>